<proteinExistence type="predicted"/>
<organism evidence="2 3">
    <name type="scientific">Periconia digitata</name>
    <dbReference type="NCBI Taxonomy" id="1303443"/>
    <lineage>
        <taxon>Eukaryota</taxon>
        <taxon>Fungi</taxon>
        <taxon>Dikarya</taxon>
        <taxon>Ascomycota</taxon>
        <taxon>Pezizomycotina</taxon>
        <taxon>Dothideomycetes</taxon>
        <taxon>Pleosporomycetidae</taxon>
        <taxon>Pleosporales</taxon>
        <taxon>Massarineae</taxon>
        <taxon>Periconiaceae</taxon>
        <taxon>Periconia</taxon>
    </lineage>
</organism>
<evidence type="ECO:0000313" key="3">
    <source>
        <dbReference type="Proteomes" id="UP001152607"/>
    </source>
</evidence>
<feature type="compositionally biased region" description="Polar residues" evidence="1">
    <location>
        <begin position="71"/>
        <end position="86"/>
    </location>
</feature>
<evidence type="ECO:0000313" key="2">
    <source>
        <dbReference type="EMBL" id="CAI6336727.1"/>
    </source>
</evidence>
<feature type="compositionally biased region" description="Basic and acidic residues" evidence="1">
    <location>
        <begin position="30"/>
        <end position="39"/>
    </location>
</feature>
<reference evidence="2" key="1">
    <citation type="submission" date="2023-01" db="EMBL/GenBank/DDBJ databases">
        <authorList>
            <person name="Van Ghelder C."/>
            <person name="Rancurel C."/>
        </authorList>
    </citation>
    <scope>NUCLEOTIDE SEQUENCE</scope>
    <source>
        <strain evidence="2">CNCM I-4278</strain>
    </source>
</reference>
<accession>A0A9W4XWX1</accession>
<protein>
    <submittedName>
        <fullName evidence="2">Uncharacterized protein</fullName>
    </submittedName>
</protein>
<gene>
    <name evidence="2" type="ORF">PDIGIT_LOCUS9833</name>
</gene>
<dbReference type="Proteomes" id="UP001152607">
    <property type="component" value="Unassembled WGS sequence"/>
</dbReference>
<comment type="caution">
    <text evidence="2">The sequence shown here is derived from an EMBL/GenBank/DDBJ whole genome shotgun (WGS) entry which is preliminary data.</text>
</comment>
<sequence length="86" mass="9625">MHYESAGNTSSREESSQNVSLIQRVITITKDGEEGREKSFSSTYLNHTSQISLLSPPPPTHTVPHTQQTPNSLTHNSPFQTHHFQP</sequence>
<name>A0A9W4XWX1_9PLEO</name>
<feature type="region of interest" description="Disordered" evidence="1">
    <location>
        <begin position="30"/>
        <end position="86"/>
    </location>
</feature>
<evidence type="ECO:0000256" key="1">
    <source>
        <dbReference type="SAM" id="MobiDB-lite"/>
    </source>
</evidence>
<dbReference type="EMBL" id="CAOQHR010000006">
    <property type="protein sequence ID" value="CAI6336727.1"/>
    <property type="molecule type" value="Genomic_DNA"/>
</dbReference>
<dbReference type="AlphaFoldDB" id="A0A9W4XWX1"/>
<feature type="compositionally biased region" description="Polar residues" evidence="1">
    <location>
        <begin position="40"/>
        <end position="53"/>
    </location>
</feature>
<feature type="region of interest" description="Disordered" evidence="1">
    <location>
        <begin position="1"/>
        <end position="20"/>
    </location>
</feature>
<keyword evidence="3" id="KW-1185">Reference proteome</keyword>